<reference evidence="10 11" key="1">
    <citation type="submission" date="2019-03" db="EMBL/GenBank/DDBJ databases">
        <title>Genomic Encyclopedia of Archaeal and Bacterial Type Strains, Phase II (KMG-II): from individual species to whole genera.</title>
        <authorList>
            <person name="Goeker M."/>
        </authorList>
    </citation>
    <scope>NUCLEOTIDE SEQUENCE [LARGE SCALE GENOMIC DNA]</scope>
    <source>
        <strain evidence="10 11">RL-C</strain>
    </source>
</reference>
<comment type="pathway">
    <text evidence="1 8">Bacterial outer membrane biogenesis; LPS core biosynthesis.</text>
</comment>
<keyword evidence="8" id="KW-0472">Membrane</keyword>
<keyword evidence="8" id="KW-0448">Lipopolysaccharide biosynthesis</keyword>
<dbReference type="Pfam" id="PF04413">
    <property type="entry name" value="Glycos_transf_N"/>
    <property type="match status" value="1"/>
</dbReference>
<keyword evidence="8" id="KW-1003">Cell membrane</keyword>
<evidence type="ECO:0000259" key="9">
    <source>
        <dbReference type="Pfam" id="PF04413"/>
    </source>
</evidence>
<comment type="function">
    <text evidence="8">Involved in lipopolysaccharide (LPS) biosynthesis. Catalyzes the transfer of 3-deoxy-D-manno-octulosonate (Kdo) residue(s) from CMP-Kdo to lipid IV(A), the tetraacyldisaccharide-1,4'-bisphosphate precursor of lipid A.</text>
</comment>
<evidence type="ECO:0000313" key="11">
    <source>
        <dbReference type="Proteomes" id="UP000294830"/>
    </source>
</evidence>
<dbReference type="InterPro" id="IPR039901">
    <property type="entry name" value="Kdotransferase"/>
</dbReference>
<evidence type="ECO:0000313" key="10">
    <source>
        <dbReference type="EMBL" id="TCN63919.1"/>
    </source>
</evidence>
<feature type="active site" description="Proton acceptor" evidence="7">
    <location>
        <position position="60"/>
    </location>
</feature>
<evidence type="ECO:0000256" key="4">
    <source>
        <dbReference type="ARBA" id="ARBA00022679"/>
    </source>
</evidence>
<sequence>MIILYSILLRIYFVLILIASISNDKAKKWISGRRSIFKRLRAQISDADDVIWFHCASLGEFEQGRPVIEAYKKQHPSSKILLTFFSPSGYEIRKNYEGADYIFYLPLDTYFNAKRFIQIVRPKAAVFVKYEFWYYYLQALHRNSIPTYVISAIFRPNQIFFRWYGGMFRRILRNYRQLFVQNQQSCDLLRSIGVTNVTISGDTRFDRVADIARNVKDLPIVGSFVGDNFALIAGSTWPDDETILAEYAAANPSLKMVVAPHEIGEGHIQDILAKFRALKTVRYTQASPEEAANAQILVVDTIGILSSVYRHGKVAYIGGGFGVGIHNTLEAATFGLPIVFGPNYHKFQEAKDLVGLKAAFSIENYVQFNDVMGLLTKNSQALHQSSKAAKEYVTSHIGATQTIIQGIM</sequence>
<evidence type="ECO:0000256" key="5">
    <source>
        <dbReference type="ARBA" id="ARBA00031445"/>
    </source>
</evidence>
<dbReference type="Proteomes" id="UP000294830">
    <property type="component" value="Unassembled WGS sequence"/>
</dbReference>
<dbReference type="PANTHER" id="PTHR42755:SF1">
    <property type="entry name" value="3-DEOXY-D-MANNO-OCTULOSONIC ACID TRANSFERASE, MITOCHONDRIAL-RELATED"/>
    <property type="match status" value="1"/>
</dbReference>
<organism evidence="10 11">
    <name type="scientific">Acetobacteroides hydrogenigenes</name>
    <dbReference type="NCBI Taxonomy" id="979970"/>
    <lineage>
        <taxon>Bacteria</taxon>
        <taxon>Pseudomonadati</taxon>
        <taxon>Bacteroidota</taxon>
        <taxon>Bacteroidia</taxon>
        <taxon>Bacteroidales</taxon>
        <taxon>Rikenellaceae</taxon>
        <taxon>Acetobacteroides</taxon>
    </lineage>
</organism>
<dbReference type="GO" id="GO:0009244">
    <property type="term" value="P:lipopolysaccharide core region biosynthetic process"/>
    <property type="evidence" value="ECO:0007669"/>
    <property type="project" value="UniProtKB-UniRule"/>
</dbReference>
<keyword evidence="11" id="KW-1185">Reference proteome</keyword>
<dbReference type="SUPFAM" id="SSF53756">
    <property type="entry name" value="UDP-Glycosyltransferase/glycogen phosphorylase"/>
    <property type="match status" value="1"/>
</dbReference>
<dbReference type="OrthoDB" id="9789797at2"/>
<evidence type="ECO:0000256" key="2">
    <source>
        <dbReference type="ARBA" id="ARBA00012621"/>
    </source>
</evidence>
<keyword evidence="4 8" id="KW-0808">Transferase</keyword>
<evidence type="ECO:0000256" key="3">
    <source>
        <dbReference type="ARBA" id="ARBA00019077"/>
    </source>
</evidence>
<comment type="subcellular location">
    <subcellularLocation>
        <location evidence="8">Cell membrane</location>
    </subcellularLocation>
</comment>
<comment type="similarity">
    <text evidence="8">Belongs to the glycosyltransferase group 1 family.</text>
</comment>
<comment type="caution">
    <text evidence="10">The sequence shown here is derived from an EMBL/GenBank/DDBJ whole genome shotgun (WGS) entry which is preliminary data.</text>
</comment>
<dbReference type="InterPro" id="IPR007507">
    <property type="entry name" value="Glycos_transf_N"/>
</dbReference>
<dbReference type="Gene3D" id="3.40.50.2000">
    <property type="entry name" value="Glycogen Phosphorylase B"/>
    <property type="match status" value="1"/>
</dbReference>
<evidence type="ECO:0000256" key="7">
    <source>
        <dbReference type="PIRSR" id="PIRSR639901-1"/>
    </source>
</evidence>
<dbReference type="InterPro" id="IPR038107">
    <property type="entry name" value="Glycos_transf_N_sf"/>
</dbReference>
<evidence type="ECO:0000256" key="1">
    <source>
        <dbReference type="ARBA" id="ARBA00004713"/>
    </source>
</evidence>
<dbReference type="PANTHER" id="PTHR42755">
    <property type="entry name" value="3-DEOXY-MANNO-OCTULOSONATE CYTIDYLYLTRANSFERASE"/>
    <property type="match status" value="1"/>
</dbReference>
<dbReference type="EMBL" id="SLWB01000014">
    <property type="protein sequence ID" value="TCN63919.1"/>
    <property type="molecule type" value="Genomic_DNA"/>
</dbReference>
<name>A0A4R2EID0_9BACT</name>
<dbReference type="AlphaFoldDB" id="A0A4R2EID0"/>
<evidence type="ECO:0000256" key="6">
    <source>
        <dbReference type="ARBA" id="ARBA00049183"/>
    </source>
</evidence>
<dbReference type="GO" id="GO:0009245">
    <property type="term" value="P:lipid A biosynthetic process"/>
    <property type="evidence" value="ECO:0007669"/>
    <property type="project" value="TreeGrafter"/>
</dbReference>
<dbReference type="UniPathway" id="UPA00958"/>
<gene>
    <name evidence="10" type="ORF">CLV25_11474</name>
</gene>
<dbReference type="RefSeq" id="WP_131840070.1">
    <property type="nucleotide sequence ID" value="NZ_SLWB01000014.1"/>
</dbReference>
<proteinExistence type="inferred from homology"/>
<accession>A0A4R2EID0</accession>
<evidence type="ECO:0000256" key="8">
    <source>
        <dbReference type="RuleBase" id="RU365103"/>
    </source>
</evidence>
<comment type="catalytic activity">
    <reaction evidence="6 8">
        <text>lipid IVA (E. coli) + CMP-3-deoxy-beta-D-manno-octulosonate = alpha-Kdo-(2-&gt;6)-lipid IVA (E. coli) + CMP + H(+)</text>
        <dbReference type="Rhea" id="RHEA:28066"/>
        <dbReference type="ChEBI" id="CHEBI:15378"/>
        <dbReference type="ChEBI" id="CHEBI:58603"/>
        <dbReference type="ChEBI" id="CHEBI:60364"/>
        <dbReference type="ChEBI" id="CHEBI:60377"/>
        <dbReference type="ChEBI" id="CHEBI:85987"/>
        <dbReference type="EC" id="2.4.99.12"/>
    </reaction>
</comment>
<dbReference type="GO" id="GO:0005886">
    <property type="term" value="C:plasma membrane"/>
    <property type="evidence" value="ECO:0007669"/>
    <property type="project" value="UniProtKB-SubCell"/>
</dbReference>
<dbReference type="EC" id="2.4.99.12" evidence="2 8"/>
<feature type="domain" description="3-deoxy-D-manno-octulosonic-acid transferase N-terminal" evidence="9">
    <location>
        <begin position="42"/>
        <end position="206"/>
    </location>
</feature>
<protein>
    <recommendedName>
        <fullName evidence="3 8">3-deoxy-D-manno-octulosonic acid transferase</fullName>
        <shortName evidence="8">Kdo transferase</shortName>
        <ecNumber evidence="2 8">2.4.99.12</ecNumber>
    </recommendedName>
    <alternativeName>
        <fullName evidence="5 8">Lipid IV(A) 3-deoxy-D-manno-octulosonic acid transferase</fullName>
    </alternativeName>
</protein>
<dbReference type="GO" id="GO:0043842">
    <property type="term" value="F:Kdo transferase activity"/>
    <property type="evidence" value="ECO:0007669"/>
    <property type="project" value="UniProtKB-EC"/>
</dbReference>
<dbReference type="Gene3D" id="3.40.50.11720">
    <property type="entry name" value="3-Deoxy-D-manno-octulosonic-acid transferase, N-terminal domain"/>
    <property type="match status" value="1"/>
</dbReference>